<comment type="similarity">
    <text evidence="6">Belongs to the DEAD box helicase family.</text>
</comment>
<feature type="region of interest" description="Disordered" evidence="8">
    <location>
        <begin position="294"/>
        <end position="355"/>
    </location>
</feature>
<dbReference type="GO" id="GO:0016787">
    <property type="term" value="F:hydrolase activity"/>
    <property type="evidence" value="ECO:0007669"/>
    <property type="project" value="UniProtKB-KW"/>
</dbReference>
<comment type="function">
    <text evidence="7">RNA helicase.</text>
</comment>
<feature type="compositionally biased region" description="Basic residues" evidence="8">
    <location>
        <begin position="456"/>
        <end position="466"/>
    </location>
</feature>
<evidence type="ECO:0000256" key="8">
    <source>
        <dbReference type="SAM" id="MobiDB-lite"/>
    </source>
</evidence>
<name>A0A7J7NLK1_9MAGN</name>
<dbReference type="Proteomes" id="UP000541444">
    <property type="component" value="Unassembled WGS sequence"/>
</dbReference>
<feature type="non-terminal residue" evidence="11">
    <location>
        <position position="533"/>
    </location>
</feature>
<dbReference type="InterPro" id="IPR027417">
    <property type="entry name" value="P-loop_NTPase"/>
</dbReference>
<dbReference type="Pfam" id="PF13959">
    <property type="entry name" value="CTE_SPB4"/>
    <property type="match status" value="1"/>
</dbReference>
<dbReference type="InterPro" id="IPR014001">
    <property type="entry name" value="Helicase_ATP-bd"/>
</dbReference>
<dbReference type="PANTHER" id="PTHR24031">
    <property type="entry name" value="RNA HELICASE"/>
    <property type="match status" value="1"/>
</dbReference>
<dbReference type="SMART" id="SM00490">
    <property type="entry name" value="HELICc"/>
    <property type="match status" value="1"/>
</dbReference>
<protein>
    <recommendedName>
        <fullName evidence="7">ATP-dependent RNA helicase</fullName>
        <ecNumber evidence="7">3.6.4.13</ecNumber>
    </recommendedName>
</protein>
<dbReference type="GO" id="GO:0003723">
    <property type="term" value="F:RNA binding"/>
    <property type="evidence" value="ECO:0007669"/>
    <property type="project" value="UniProtKB-UniRule"/>
</dbReference>
<dbReference type="PROSITE" id="PS51194">
    <property type="entry name" value="HELICASE_CTER"/>
    <property type="match status" value="1"/>
</dbReference>
<evidence type="ECO:0000313" key="12">
    <source>
        <dbReference type="Proteomes" id="UP000541444"/>
    </source>
</evidence>
<dbReference type="GO" id="GO:0005524">
    <property type="term" value="F:ATP binding"/>
    <property type="evidence" value="ECO:0007669"/>
    <property type="project" value="UniProtKB-UniRule"/>
</dbReference>
<evidence type="ECO:0000256" key="5">
    <source>
        <dbReference type="ARBA" id="ARBA00022884"/>
    </source>
</evidence>
<keyword evidence="2 6" id="KW-0378">Hydrolase</keyword>
<evidence type="ECO:0000256" key="6">
    <source>
        <dbReference type="RuleBase" id="RU000492"/>
    </source>
</evidence>
<proteinExistence type="inferred from homology"/>
<evidence type="ECO:0000259" key="10">
    <source>
        <dbReference type="PROSITE" id="PS51194"/>
    </source>
</evidence>
<accession>A0A7J7NLK1</accession>
<feature type="compositionally biased region" description="Acidic residues" evidence="8">
    <location>
        <begin position="338"/>
        <end position="354"/>
    </location>
</feature>
<comment type="catalytic activity">
    <reaction evidence="7">
        <text>ATP + H2O = ADP + phosphate + H(+)</text>
        <dbReference type="Rhea" id="RHEA:13065"/>
        <dbReference type="ChEBI" id="CHEBI:15377"/>
        <dbReference type="ChEBI" id="CHEBI:15378"/>
        <dbReference type="ChEBI" id="CHEBI:30616"/>
        <dbReference type="ChEBI" id="CHEBI:43474"/>
        <dbReference type="ChEBI" id="CHEBI:456216"/>
        <dbReference type="EC" id="3.6.4.13"/>
    </reaction>
</comment>
<dbReference type="InterPro" id="IPR011545">
    <property type="entry name" value="DEAD/DEAH_box_helicase_dom"/>
</dbReference>
<dbReference type="PROSITE" id="PS51192">
    <property type="entry name" value="HELICASE_ATP_BIND_1"/>
    <property type="match status" value="1"/>
</dbReference>
<evidence type="ECO:0000256" key="1">
    <source>
        <dbReference type="ARBA" id="ARBA00022741"/>
    </source>
</evidence>
<evidence type="ECO:0000256" key="2">
    <source>
        <dbReference type="ARBA" id="ARBA00022801"/>
    </source>
</evidence>
<dbReference type="CDD" id="cd18787">
    <property type="entry name" value="SF2_C_DEAD"/>
    <property type="match status" value="1"/>
</dbReference>
<dbReference type="Pfam" id="PF00270">
    <property type="entry name" value="DEAD"/>
    <property type="match status" value="1"/>
</dbReference>
<keyword evidence="12" id="KW-1185">Reference proteome</keyword>
<evidence type="ECO:0000256" key="4">
    <source>
        <dbReference type="ARBA" id="ARBA00022840"/>
    </source>
</evidence>
<dbReference type="InterPro" id="IPR000629">
    <property type="entry name" value="RNA-helicase_DEAD-box_CS"/>
</dbReference>
<feature type="compositionally biased region" description="Acidic residues" evidence="8">
    <location>
        <begin position="472"/>
        <end position="485"/>
    </location>
</feature>
<feature type="domain" description="Helicase ATP-binding" evidence="9">
    <location>
        <begin position="1"/>
        <end position="57"/>
    </location>
</feature>
<comment type="domain">
    <text evidence="7">The Q motif is unique to and characteristic of the DEAD box family of RNA helicases and controls ATP binding and hydrolysis.</text>
</comment>
<reference evidence="11 12" key="1">
    <citation type="journal article" date="2020" name="IScience">
        <title>Genome Sequencing of the Endangered Kingdonia uniflora (Circaeasteraceae, Ranunculales) Reveals Potential Mechanisms of Evolutionary Specialization.</title>
        <authorList>
            <person name="Sun Y."/>
            <person name="Deng T."/>
            <person name="Zhang A."/>
            <person name="Moore M.J."/>
            <person name="Landis J.B."/>
            <person name="Lin N."/>
            <person name="Zhang H."/>
            <person name="Zhang X."/>
            <person name="Huang J."/>
            <person name="Zhang X."/>
            <person name="Sun H."/>
            <person name="Wang H."/>
        </authorList>
    </citation>
    <scope>NUCLEOTIDE SEQUENCE [LARGE SCALE GENOMIC DNA]</scope>
    <source>
        <strain evidence="11">TB1705</strain>
        <tissue evidence="11">Leaf</tissue>
    </source>
</reference>
<dbReference type="InterPro" id="IPR001650">
    <property type="entry name" value="Helicase_C-like"/>
</dbReference>
<dbReference type="SMART" id="SM01178">
    <property type="entry name" value="DUF4217"/>
    <property type="match status" value="1"/>
</dbReference>
<dbReference type="SUPFAM" id="SSF52540">
    <property type="entry name" value="P-loop containing nucleoside triphosphate hydrolases"/>
    <property type="match status" value="1"/>
</dbReference>
<comment type="caution">
    <text evidence="11">The sequence shown here is derived from an EMBL/GenBank/DDBJ whole genome shotgun (WGS) entry which is preliminary data.</text>
</comment>
<dbReference type="OrthoDB" id="10259640at2759"/>
<dbReference type="EMBL" id="JACGCM010000704">
    <property type="protein sequence ID" value="KAF6168055.1"/>
    <property type="molecule type" value="Genomic_DNA"/>
</dbReference>
<dbReference type="GO" id="GO:0003724">
    <property type="term" value="F:RNA helicase activity"/>
    <property type="evidence" value="ECO:0007669"/>
    <property type="project" value="UniProtKB-EC"/>
</dbReference>
<gene>
    <name evidence="11" type="ORF">GIB67_011440</name>
</gene>
<keyword evidence="3 6" id="KW-0347">Helicase</keyword>
<keyword evidence="4 6" id="KW-0067">ATP-binding</keyword>
<dbReference type="PROSITE" id="PS00039">
    <property type="entry name" value="DEAD_ATP_HELICASE"/>
    <property type="match status" value="1"/>
</dbReference>
<sequence>VLVLDEADRLLDEGFKKSLNAIISQLPKRRQTLLFSATQTKSVQDLARLSLKDPEYLSVHEDSVTSTPSRLQQTAIEVPLDQKLDMLWSFIRLHLNSKILVFLSTCKQVKFVFEAFKKLRPGIPLKCLHGRIKQEKRMGVYSDFCTEKRAVLFSTDVASRGLDFNKAVDWVVQVDCPEDVDTYIHRVGRTARYDSGGSSILFLMPSEAEVFRKKLELAKVPVHVKKADPRKLESVSGLLAVLLVKFPDMQLLAKRAFITYLKSIHKQKDKEVFDVMELPKEEFSASLGLPMTPKTRFINKKTRAKTVQEESPRQESAIKLNGKTSNQKTGVCKSKKEEDDDEEEEQEEVNEEEEKNMILLPKESEIVGRGDDAIPETRILKKKGLKINIHRPTGTRMVYDDECNMCLPLAAISGLENVNDKLEHDKVQDRYAKHRTEMKLRDKEDKAELHRRLKEKRVKQKIKSKKPMQDGIVEEDFSVSDEESDDRTAKRPKKYFGNVDGEGKNAKLLFTGDSISLAEQEDLALKLLSNMHS</sequence>
<keyword evidence="1 6" id="KW-0547">Nucleotide-binding</keyword>
<evidence type="ECO:0000256" key="3">
    <source>
        <dbReference type="ARBA" id="ARBA00022806"/>
    </source>
</evidence>
<keyword evidence="5 7" id="KW-0694">RNA-binding</keyword>
<dbReference type="InterPro" id="IPR025313">
    <property type="entry name" value="SPB4-like_CTE"/>
</dbReference>
<organism evidence="11 12">
    <name type="scientific">Kingdonia uniflora</name>
    <dbReference type="NCBI Taxonomy" id="39325"/>
    <lineage>
        <taxon>Eukaryota</taxon>
        <taxon>Viridiplantae</taxon>
        <taxon>Streptophyta</taxon>
        <taxon>Embryophyta</taxon>
        <taxon>Tracheophyta</taxon>
        <taxon>Spermatophyta</taxon>
        <taxon>Magnoliopsida</taxon>
        <taxon>Ranunculales</taxon>
        <taxon>Circaeasteraceae</taxon>
        <taxon>Kingdonia</taxon>
    </lineage>
</organism>
<dbReference type="EC" id="3.6.4.13" evidence="7"/>
<evidence type="ECO:0000256" key="7">
    <source>
        <dbReference type="RuleBase" id="RU365068"/>
    </source>
</evidence>
<dbReference type="Gene3D" id="3.40.50.300">
    <property type="entry name" value="P-loop containing nucleotide triphosphate hydrolases"/>
    <property type="match status" value="2"/>
</dbReference>
<dbReference type="AlphaFoldDB" id="A0A7J7NLK1"/>
<feature type="domain" description="Helicase C-terminal" evidence="10">
    <location>
        <begin position="79"/>
        <end position="233"/>
    </location>
</feature>
<evidence type="ECO:0000259" key="9">
    <source>
        <dbReference type="PROSITE" id="PS51192"/>
    </source>
</evidence>
<evidence type="ECO:0000313" key="11">
    <source>
        <dbReference type="EMBL" id="KAF6168055.1"/>
    </source>
</evidence>
<feature type="region of interest" description="Disordered" evidence="8">
    <location>
        <begin position="456"/>
        <end position="497"/>
    </location>
</feature>
<dbReference type="Pfam" id="PF00271">
    <property type="entry name" value="Helicase_C"/>
    <property type="match status" value="1"/>
</dbReference>